<dbReference type="EMBL" id="BKCJ011118480">
    <property type="protein sequence ID" value="GFC88994.1"/>
    <property type="molecule type" value="Genomic_DNA"/>
</dbReference>
<comment type="caution">
    <text evidence="1">The sequence shown here is derived from an EMBL/GenBank/DDBJ whole genome shotgun (WGS) entry which is preliminary data.</text>
</comment>
<protein>
    <submittedName>
        <fullName evidence="1">Uncharacterized protein</fullName>
    </submittedName>
</protein>
<reference evidence="1" key="1">
    <citation type="journal article" date="2019" name="Sci. Rep.">
        <title>Draft genome of Tanacetum cinerariifolium, the natural source of mosquito coil.</title>
        <authorList>
            <person name="Yamashiro T."/>
            <person name="Shiraishi A."/>
            <person name="Satake H."/>
            <person name="Nakayama K."/>
        </authorList>
    </citation>
    <scope>NUCLEOTIDE SEQUENCE</scope>
</reference>
<sequence>NLLKIEELDGKEEEKGAFVFALESNRGHLDRSDLKHCKMYPFDGTQKNQGEGIALANP</sequence>
<feature type="non-terminal residue" evidence="1">
    <location>
        <position position="1"/>
    </location>
</feature>
<accession>A0A699RYS1</accession>
<gene>
    <name evidence="1" type="ORF">Tci_860964</name>
</gene>
<name>A0A699RYS1_TANCI</name>
<dbReference type="AlphaFoldDB" id="A0A699RYS1"/>
<evidence type="ECO:0000313" key="1">
    <source>
        <dbReference type="EMBL" id="GFC88994.1"/>
    </source>
</evidence>
<proteinExistence type="predicted"/>
<organism evidence="1">
    <name type="scientific">Tanacetum cinerariifolium</name>
    <name type="common">Dalmatian daisy</name>
    <name type="synonym">Chrysanthemum cinerariifolium</name>
    <dbReference type="NCBI Taxonomy" id="118510"/>
    <lineage>
        <taxon>Eukaryota</taxon>
        <taxon>Viridiplantae</taxon>
        <taxon>Streptophyta</taxon>
        <taxon>Embryophyta</taxon>
        <taxon>Tracheophyta</taxon>
        <taxon>Spermatophyta</taxon>
        <taxon>Magnoliopsida</taxon>
        <taxon>eudicotyledons</taxon>
        <taxon>Gunneridae</taxon>
        <taxon>Pentapetalae</taxon>
        <taxon>asterids</taxon>
        <taxon>campanulids</taxon>
        <taxon>Asterales</taxon>
        <taxon>Asteraceae</taxon>
        <taxon>Asteroideae</taxon>
        <taxon>Anthemideae</taxon>
        <taxon>Anthemidinae</taxon>
        <taxon>Tanacetum</taxon>
    </lineage>
</organism>